<dbReference type="Proteomes" id="UP000006167">
    <property type="component" value="Chromosome"/>
</dbReference>
<protein>
    <submittedName>
        <fullName evidence="1">Uncharacterized protein</fullName>
    </submittedName>
</protein>
<reference evidence="1 2" key="1">
    <citation type="journal article" date="2012" name="PLoS ONE">
        <title>Genomic comparison of Escherichia coli O104:H4 isolates from 2009 and 2011 reveals plasmid, and prophage heterogeneity, including Shiga toxin encoding phage stx2.</title>
        <authorList>
            <consortium name="Threat Characterization Consortium"/>
            <person name="Ahmed S.A."/>
            <person name="Awosika J."/>
            <person name="Baldwin C."/>
            <person name="Bishop-Lilly K.A."/>
            <person name="Biswas B."/>
            <person name="Broomall S."/>
            <person name="Chain P.S."/>
            <person name="Chertkov O."/>
            <person name="Chokoshvili O."/>
            <person name="Coyne S."/>
            <person name="Davenport K."/>
            <person name="Detter J.C."/>
            <person name="Dorman W."/>
            <person name="Erkkila T.H."/>
            <person name="Folster J.P."/>
            <person name="Frey K.G."/>
            <person name="George M."/>
            <person name="Gleasner C."/>
            <person name="Henry M."/>
            <person name="Hill K.K."/>
            <person name="Hubbard K."/>
            <person name="Insalaco J."/>
            <person name="Johnson S."/>
            <person name="Kitzmiller A."/>
            <person name="Krepps M."/>
            <person name="Lo C.C."/>
            <person name="Luu T."/>
            <person name="McNew L.A."/>
            <person name="Minogue T."/>
            <person name="Munk C.A."/>
            <person name="Osborne B."/>
            <person name="Patel M."/>
            <person name="Reitenga K.G."/>
            <person name="Rosenzweig C.N."/>
            <person name="Shea A."/>
            <person name="Shen X."/>
            <person name="Strockbine N."/>
            <person name="Tarr C."/>
            <person name="Teshima H."/>
            <person name="van Gieson E."/>
            <person name="Verratti K."/>
            <person name="Wolcott M."/>
            <person name="Xie G."/>
            <person name="Sozhamannan S."/>
            <person name="Gibbons H.S."/>
        </authorList>
    </citation>
    <scope>NUCLEOTIDE SEQUENCE [LARGE SCALE GENOMIC DNA]</scope>
    <source>
        <strain evidence="1 2">2011C-3493</strain>
    </source>
</reference>
<name>A0A0E0XUT8_ECO1C</name>
<dbReference type="AlphaFoldDB" id="A0A0E0XUT8"/>
<organism evidence="1 2">
    <name type="scientific">Escherichia coli O104:H4 (strain 2011C-3493)</name>
    <dbReference type="NCBI Taxonomy" id="1133852"/>
    <lineage>
        <taxon>Bacteria</taxon>
        <taxon>Pseudomonadati</taxon>
        <taxon>Pseudomonadota</taxon>
        <taxon>Gammaproteobacteria</taxon>
        <taxon>Enterobacterales</taxon>
        <taxon>Enterobacteriaceae</taxon>
        <taxon>Escherichia</taxon>
    </lineage>
</organism>
<sequence length="104" mass="11878">MLYPDTGRRSLVQYLSGSTGEPDGRTENRRMFMDTIGEAVLRSCQPYVRTVFNSVVVLNIMRTTHIVSMDVAHLANISASGQMFNYSLSFLGMKHVILMLWRCW</sequence>
<dbReference type="EMBL" id="CP003289">
    <property type="protein sequence ID" value="AFS72810.1"/>
    <property type="molecule type" value="Genomic_DNA"/>
</dbReference>
<gene>
    <name evidence="1" type="ordered locus">O3K_04420</name>
</gene>
<evidence type="ECO:0000313" key="2">
    <source>
        <dbReference type="Proteomes" id="UP000006167"/>
    </source>
</evidence>
<dbReference type="HOGENOM" id="CLU_177622_0_0_6"/>
<evidence type="ECO:0000313" key="1">
    <source>
        <dbReference type="EMBL" id="AFS72810.1"/>
    </source>
</evidence>
<dbReference type="KEGG" id="esl:O3K_04420"/>
<proteinExistence type="predicted"/>
<accession>A0A0E0XUT8</accession>